<dbReference type="GO" id="GO:0003924">
    <property type="term" value="F:GTPase activity"/>
    <property type="evidence" value="ECO:0007669"/>
    <property type="project" value="InterPro"/>
</dbReference>
<dbReference type="InterPro" id="IPR045063">
    <property type="entry name" value="Dynamin_N"/>
</dbReference>
<evidence type="ECO:0000256" key="5">
    <source>
        <dbReference type="ARBA" id="ARBA00023136"/>
    </source>
</evidence>
<feature type="domain" description="Dynamin N-terminal" evidence="6">
    <location>
        <begin position="43"/>
        <end position="199"/>
    </location>
</feature>
<dbReference type="InterPro" id="IPR027094">
    <property type="entry name" value="Mitofusin_fam"/>
</dbReference>
<comment type="subcellular location">
    <subcellularLocation>
        <location evidence="1">Membrane</location>
    </subcellularLocation>
</comment>
<feature type="domain" description="TcaA protein NTF2-like" evidence="7">
    <location>
        <begin position="724"/>
        <end position="832"/>
    </location>
</feature>
<keyword evidence="3" id="KW-0378">Hydrolase</keyword>
<evidence type="ECO:0000256" key="2">
    <source>
        <dbReference type="ARBA" id="ARBA00022741"/>
    </source>
</evidence>
<dbReference type="PANTHER" id="PTHR10465">
    <property type="entry name" value="TRANSMEMBRANE GTPASE FZO1"/>
    <property type="match status" value="1"/>
</dbReference>
<dbReference type="GO" id="GO:0016020">
    <property type="term" value="C:membrane"/>
    <property type="evidence" value="ECO:0007669"/>
    <property type="project" value="UniProtKB-SubCell"/>
</dbReference>
<keyword evidence="5" id="KW-0472">Membrane</keyword>
<evidence type="ECO:0000259" key="7">
    <source>
        <dbReference type="Pfam" id="PF22819"/>
    </source>
</evidence>
<dbReference type="Proteomes" id="UP000251869">
    <property type="component" value="Unassembled WGS sequence"/>
</dbReference>
<evidence type="ECO:0000256" key="1">
    <source>
        <dbReference type="ARBA" id="ARBA00004370"/>
    </source>
</evidence>
<evidence type="ECO:0000256" key="4">
    <source>
        <dbReference type="ARBA" id="ARBA00023134"/>
    </source>
</evidence>
<dbReference type="PANTHER" id="PTHR10465:SF0">
    <property type="entry name" value="SARCALUMENIN"/>
    <property type="match status" value="1"/>
</dbReference>
<evidence type="ECO:0000259" key="6">
    <source>
        <dbReference type="Pfam" id="PF00350"/>
    </source>
</evidence>
<protein>
    <recommendedName>
        <fullName evidence="10">Dynamin family protein</fullName>
    </recommendedName>
</protein>
<dbReference type="EMBL" id="QLZQ01000001">
    <property type="protein sequence ID" value="RAZ69652.1"/>
    <property type="molecule type" value="Genomic_DNA"/>
</dbReference>
<dbReference type="OrthoDB" id="435796at2"/>
<name>A0A365KA60_9BACL</name>
<keyword evidence="4" id="KW-0342">GTP-binding</keyword>
<dbReference type="GO" id="GO:0008053">
    <property type="term" value="P:mitochondrial fusion"/>
    <property type="evidence" value="ECO:0007669"/>
    <property type="project" value="TreeGrafter"/>
</dbReference>
<dbReference type="Pfam" id="PF00350">
    <property type="entry name" value="Dynamin_N"/>
    <property type="match status" value="1"/>
</dbReference>
<dbReference type="RefSeq" id="WP_112230727.1">
    <property type="nucleotide sequence ID" value="NZ_QLZQ01000001.1"/>
</dbReference>
<accession>A0A365KA60</accession>
<feature type="domain" description="TcaA protein NTF2-like" evidence="7">
    <location>
        <begin position="869"/>
        <end position="983"/>
    </location>
</feature>
<dbReference type="InterPro" id="IPR054528">
    <property type="entry name" value="TcaA_5th"/>
</dbReference>
<comment type="caution">
    <text evidence="8">The sequence shown here is derived from an EMBL/GenBank/DDBJ whole genome shotgun (WGS) entry which is preliminary data.</text>
</comment>
<keyword evidence="9" id="KW-1185">Reference proteome</keyword>
<evidence type="ECO:0000313" key="9">
    <source>
        <dbReference type="Proteomes" id="UP000251869"/>
    </source>
</evidence>
<dbReference type="Gene3D" id="3.40.50.300">
    <property type="entry name" value="P-loop containing nucleotide triphosphate hydrolases"/>
    <property type="match status" value="1"/>
</dbReference>
<dbReference type="Pfam" id="PF22819">
    <property type="entry name" value="TcaA_5th"/>
    <property type="match status" value="2"/>
</dbReference>
<evidence type="ECO:0000256" key="3">
    <source>
        <dbReference type="ARBA" id="ARBA00022801"/>
    </source>
</evidence>
<reference evidence="8 9" key="1">
    <citation type="submission" date="2018-06" db="EMBL/GenBank/DDBJ databases">
        <title>The draft genome sequences of strains SCU63 and S1.</title>
        <authorList>
            <person name="Gan L."/>
        </authorList>
    </citation>
    <scope>NUCLEOTIDE SEQUENCE [LARGE SCALE GENOMIC DNA]</scope>
    <source>
        <strain evidence="8 9">S1</strain>
    </source>
</reference>
<dbReference type="GO" id="GO:0005525">
    <property type="term" value="F:GTP binding"/>
    <property type="evidence" value="ECO:0007669"/>
    <property type="project" value="UniProtKB-KW"/>
</dbReference>
<dbReference type="SUPFAM" id="SSF52540">
    <property type="entry name" value="P-loop containing nucleoside triphosphate hydrolases"/>
    <property type="match status" value="1"/>
</dbReference>
<dbReference type="InterPro" id="IPR027417">
    <property type="entry name" value="P-loop_NTPase"/>
</dbReference>
<gene>
    <name evidence="8" type="ORF">DP119_03065</name>
</gene>
<sequence length="994" mass="116010">MIEKESIIKGINKWILLNDKDHYADFHKKLNSIKEDFEDRLMIMVSGEFNAGKSTFINAILGEELLTVDITPATAMITKLTYGDKKRVIAHYTNGSQEEFDWSWIENLTAEREGEGECIRQQLSYVEYQLPADFLKKFTLIDSPGLTALHSHHTAVTERFMKRNEIGIWLFNAMSVGTASELEWLKKMHDLNIPTYGVVNAIDRLDEEEDLDQFLEYNERRLYPLINKLYGVSAQDILKGKMERNANLLDWGNAQAIEELLNDIGSVEERKIESFYRKLVPILEEFKEIHKGVKSSLLFVGDSKCYRIFNEISYPSFLKEQKAYEKSLKQVEDDRATWSNLLTESPYIFTRIEIIIKRLGSPTKLNSMWSKKVLPEIKSLKENYEKMDNFLYILLKEKEDLETEWYSIISNKKTLTQEINFTKYEIEHMDKVKKWNEDVQQIEIKTRQIEKKITAFKALLEKEIEQKLIASLNKSLPFKENLQKTIELVKNRFEGISQEEIKIIRNHIRLHESFHQDVFPFIFPKKLNLVNVKELSKVRDELNAISSIYFRENYELSLDRLQRVITYNFNELNGSKIDLNFIKGSAFGLKLYRPLEVEYKITEERNRENIEKRAFNNSLILSAVVAVFFVILGLIFSNGINDAEANISNPNMSTGSYSVQDDSSDTEEWFVEDGNITSESTEPGTVEYAFEESEFEEETENEELEGAVAAEQWEKEQFDFSNIEIEQFFQEYRTVYMSDLNGESTDRIADYIDTDSDLYAALSDFVNDNNYTDNYYDFEENEVLSIQRGKAGEYEMLARETFYLYGEDGGEFYNSRTKEYTLAADINGELWILGYETIEKSNEMIKAAETEDEEFDTDTESIETVYQVTEEQINSMVRSYYIALENGFNGGGFGMVDYYLSYDGAEYEPTKEYIEKAIDKNMKMINHELIVENIEIHDSNHYVATVYLEDEYHYQSGAGDIKEVRAQYLIKVTEYGDMLIEEMLSLDILNKYEL</sequence>
<keyword evidence="2" id="KW-0547">Nucleotide-binding</keyword>
<evidence type="ECO:0008006" key="10">
    <source>
        <dbReference type="Google" id="ProtNLM"/>
    </source>
</evidence>
<organism evidence="8 9">
    <name type="scientific">Planococcus maitriensis</name>
    <dbReference type="NCBI Taxonomy" id="221799"/>
    <lineage>
        <taxon>Bacteria</taxon>
        <taxon>Bacillati</taxon>
        <taxon>Bacillota</taxon>
        <taxon>Bacilli</taxon>
        <taxon>Bacillales</taxon>
        <taxon>Caryophanaceae</taxon>
        <taxon>Planococcus</taxon>
    </lineage>
</organism>
<proteinExistence type="predicted"/>
<evidence type="ECO:0000313" key="8">
    <source>
        <dbReference type="EMBL" id="RAZ69652.1"/>
    </source>
</evidence>
<dbReference type="AlphaFoldDB" id="A0A365KA60"/>